<dbReference type="Proteomes" id="UP000381693">
    <property type="component" value="Unassembled WGS sequence"/>
</dbReference>
<organism evidence="1 2">
    <name type="scientific">Methylacidimicrobium cyclopophantes</name>
    <dbReference type="NCBI Taxonomy" id="1041766"/>
    <lineage>
        <taxon>Bacteria</taxon>
        <taxon>Pseudomonadati</taxon>
        <taxon>Verrucomicrobiota</taxon>
        <taxon>Methylacidimicrobium</taxon>
    </lineage>
</organism>
<name>A0A5E6MD05_9BACT</name>
<dbReference type="AlphaFoldDB" id="A0A5E6MD05"/>
<comment type="caution">
    <text evidence="1">The sequence shown here is derived from an EMBL/GenBank/DDBJ whole genome shotgun (WGS) entry which is preliminary data.</text>
</comment>
<dbReference type="Pfam" id="PF14103">
    <property type="entry name" value="DUF4276"/>
    <property type="match status" value="1"/>
</dbReference>
<sequence>MPDIGLLVDGEYDKAALGVLDRRLSDGPRVRVRTVSRGSLHKAIRILRVEQQNVNSFLWITDAEQEDPNRRRREMERRVEEASLGIPVECVVAVPMLEAWLLADPNALRSVVGISKREARIEQPERLPGPKDRLERLFSQTNQNYTPEAARRIATELCIEAVSAQCPSFRQLQKAVGQIAR</sequence>
<evidence type="ECO:0000313" key="1">
    <source>
        <dbReference type="EMBL" id="VVM06206.1"/>
    </source>
</evidence>
<accession>A0A5E6MD05</accession>
<dbReference type="InterPro" id="IPR025455">
    <property type="entry name" value="DUF4276"/>
</dbReference>
<dbReference type="EMBL" id="CABFUZ020000108">
    <property type="protein sequence ID" value="VVM06206.1"/>
    <property type="molecule type" value="Genomic_DNA"/>
</dbReference>
<gene>
    <name evidence="1" type="ORF">MAMC_00990</name>
</gene>
<reference evidence="1" key="1">
    <citation type="submission" date="2019-09" db="EMBL/GenBank/DDBJ databases">
        <authorList>
            <person name="Cremers G."/>
        </authorList>
    </citation>
    <scope>NUCLEOTIDE SEQUENCE [LARGE SCALE GENOMIC DNA]</scope>
    <source>
        <strain evidence="1">3B</strain>
    </source>
</reference>
<dbReference type="RefSeq" id="WP_142525040.1">
    <property type="nucleotide sequence ID" value="NZ_CABFUZ020000108.1"/>
</dbReference>
<proteinExistence type="predicted"/>
<keyword evidence="2" id="KW-1185">Reference proteome</keyword>
<evidence type="ECO:0000313" key="2">
    <source>
        <dbReference type="Proteomes" id="UP000381693"/>
    </source>
</evidence>
<dbReference type="OrthoDB" id="573568at2"/>
<evidence type="ECO:0008006" key="3">
    <source>
        <dbReference type="Google" id="ProtNLM"/>
    </source>
</evidence>
<protein>
    <recommendedName>
        <fullName evidence="3">DUF4276 family protein</fullName>
    </recommendedName>
</protein>